<dbReference type="Pfam" id="PF08883">
    <property type="entry name" value="DOPA_dioxygen"/>
    <property type="match status" value="1"/>
</dbReference>
<dbReference type="PANTHER" id="PTHR36423">
    <property type="entry name" value="AFR070WP"/>
    <property type="match status" value="1"/>
</dbReference>
<evidence type="ECO:0008006" key="4">
    <source>
        <dbReference type="Google" id="ProtNLM"/>
    </source>
</evidence>
<organism evidence="2 3">
    <name type="scientific">Vanrija humicola</name>
    <name type="common">Yeast</name>
    <name type="synonym">Cryptococcus humicola</name>
    <dbReference type="NCBI Taxonomy" id="5417"/>
    <lineage>
        <taxon>Eukaryota</taxon>
        <taxon>Fungi</taxon>
        <taxon>Dikarya</taxon>
        <taxon>Basidiomycota</taxon>
        <taxon>Agaricomycotina</taxon>
        <taxon>Tremellomycetes</taxon>
        <taxon>Trichosporonales</taxon>
        <taxon>Trichosporonaceae</taxon>
        <taxon>Vanrija</taxon>
    </lineage>
</organism>
<accession>A0A7D8YWV8</accession>
<name>A0A7D8YWV8_VANHU</name>
<dbReference type="Gene3D" id="3.30.70.1240">
    <property type="entry name" value="DOPA-like domains"/>
    <property type="match status" value="1"/>
</dbReference>
<dbReference type="EMBL" id="QKWK01000010">
    <property type="protein sequence ID" value="TXT06062.1"/>
    <property type="molecule type" value="Genomic_DNA"/>
</dbReference>
<dbReference type="Proteomes" id="UP000473826">
    <property type="component" value="Unassembled WGS sequence"/>
</dbReference>
<protein>
    <recommendedName>
        <fullName evidence="4">DOPA 4,5-dioxygenase</fullName>
    </recommendedName>
</protein>
<evidence type="ECO:0000313" key="2">
    <source>
        <dbReference type="EMBL" id="TXT06062.1"/>
    </source>
</evidence>
<sequence length="202" mass="22491">MSSTGPATGPSVPPTTPLTPFYPKYAKPSVSYPTDNLEPLSYIADPNGSGKTVYNPPRPDGKKSPHYDAVWDGDGGEDSKPWWDFHIYHLPLSPQHVEHAHALYAAVRREFPELPTYRFWDKPLGPHPIPMFEVNARTPHEVGALFSWFVANRGPCSVLIHPNTGDDVVDHTTHATWLGEKVPLDVDMLRAFTSAQESKRGK</sequence>
<dbReference type="OrthoDB" id="9970095at2759"/>
<gene>
    <name evidence="2" type="ORF">VHUM_03535</name>
</gene>
<feature type="region of interest" description="Disordered" evidence="1">
    <location>
        <begin position="36"/>
        <end position="65"/>
    </location>
</feature>
<dbReference type="InterPro" id="IPR014980">
    <property type="entry name" value="DOPA_dioxygen"/>
</dbReference>
<evidence type="ECO:0000313" key="3">
    <source>
        <dbReference type="Proteomes" id="UP000473826"/>
    </source>
</evidence>
<comment type="caution">
    <text evidence="2">The sequence shown here is derived from an EMBL/GenBank/DDBJ whole genome shotgun (WGS) entry which is preliminary data.</text>
</comment>
<proteinExistence type="predicted"/>
<dbReference type="AlphaFoldDB" id="A0A7D8YWV8"/>
<reference evidence="2 3" key="1">
    <citation type="journal article" date="2019" name="PLoS Genet.">
        <title>Convergent evolution of linked mating-type loci in basidiomycete fungi.</title>
        <authorList>
            <person name="Sun S."/>
            <person name="Coelho M.A."/>
            <person name="Heitman J."/>
            <person name="Nowrousian M."/>
        </authorList>
    </citation>
    <scope>NUCLEOTIDE SEQUENCE [LARGE SCALE GENOMIC DNA]</scope>
    <source>
        <strain evidence="2 3">CBS 4282</strain>
    </source>
</reference>
<keyword evidence="3" id="KW-1185">Reference proteome</keyword>
<dbReference type="PANTHER" id="PTHR36423:SF2">
    <property type="entry name" value="AFR070WP"/>
    <property type="match status" value="1"/>
</dbReference>
<feature type="region of interest" description="Disordered" evidence="1">
    <location>
        <begin position="1"/>
        <end position="22"/>
    </location>
</feature>
<evidence type="ECO:0000256" key="1">
    <source>
        <dbReference type="SAM" id="MobiDB-lite"/>
    </source>
</evidence>
<dbReference type="SUPFAM" id="SSF143410">
    <property type="entry name" value="DOPA-like"/>
    <property type="match status" value="1"/>
</dbReference>
<dbReference type="InterPro" id="IPR023389">
    <property type="entry name" value="DOPA-like_sf"/>
</dbReference>